<sequence length="363" mass="41129">MAGGFLGLRGLFLVLLLHQTEQSVFLTASKANEVLVRWKRAGSYLLEEIFQGNLEKECYEEICVYEEAREVFENNIATETFWEGYMGGTQCLSQPCLNNGSCQDNIRSYTCYCSSGYEGRNCAYEKCACGILSSEYIMRLKNENNQILPIFPWQVKLTDFKGNAFCGGVILQENFVLTTATCSLMHSNMSVTTNFNRKSNSSLTTKVKRIHVHMRYNEETGENNVSLLELEEPIQCLSSGLPVCLPENDFAEHILLPKNVGLVSGWTLTGNESRASLMKVLVSQFNGEDCGRALNVTVTTRMYCEKSPFITGQWMEGSIVTRPYKGTWFLTGIMHTSSTKEYGQVFLFTKISRYSLWFRQIMN</sequence>
<evidence type="ECO:0000313" key="2">
    <source>
        <dbReference type="RefSeq" id="XP_045139747.1"/>
    </source>
</evidence>
<organism evidence="1 2">
    <name type="scientific">Echinops telfairi</name>
    <name type="common">Lesser hedgehog tenrec</name>
    <dbReference type="NCBI Taxonomy" id="9371"/>
    <lineage>
        <taxon>Eukaryota</taxon>
        <taxon>Metazoa</taxon>
        <taxon>Chordata</taxon>
        <taxon>Craniata</taxon>
        <taxon>Vertebrata</taxon>
        <taxon>Euteleostomi</taxon>
        <taxon>Mammalia</taxon>
        <taxon>Eutheria</taxon>
        <taxon>Afrotheria</taxon>
        <taxon>Tenrecidae</taxon>
        <taxon>Tenrecinae</taxon>
        <taxon>Echinops</taxon>
    </lineage>
</organism>
<reference evidence="2" key="1">
    <citation type="submission" date="2025-08" db="UniProtKB">
        <authorList>
            <consortium name="RefSeq"/>
        </authorList>
    </citation>
    <scope>IDENTIFICATION</scope>
</reference>
<proteinExistence type="predicted"/>
<protein>
    <submittedName>
        <fullName evidence="2">Vitamin K-dependent protein Z</fullName>
    </submittedName>
</protein>
<keyword evidence="1" id="KW-1185">Reference proteome</keyword>
<dbReference type="Proteomes" id="UP000694863">
    <property type="component" value="Unplaced"/>
</dbReference>
<name>A0AC55CJD6_ECHTE</name>
<accession>A0AC55CJD6</accession>
<gene>
    <name evidence="2" type="primary">PROZ</name>
</gene>
<evidence type="ECO:0000313" key="1">
    <source>
        <dbReference type="Proteomes" id="UP000694863"/>
    </source>
</evidence>
<dbReference type="RefSeq" id="XP_045139747.1">
    <property type="nucleotide sequence ID" value="XM_045283812.1"/>
</dbReference>